<sequence length="464" mass="52540">MNTNQTSNSLESILKHRQQDFGSFCKIAGKTSELSLACQTQPMIDERLMSARAVINTPREDREGDVIKPAGVQLENFRKNPVVLWEHGLGEITRPIAKCQHPDGRLAIEVDNEKISATSYFTAKSMESLQIFHLITEGLVRATSVRALPIKTSTRKTADSGIGIVLEQWELIEWSWGALGVNPDAIARTLDRGTIEGHKIVEPLLKSLRTVLPQKRHQISGWTFKGTDQSGEREYENDERQARKNESVGNPSILPKMFDNTRVLGTGSCANRSDQSRQVSDSNTESNYNLEISVPLGAQILKSISSCFFELKNHLRTTSAVLENETIKSFLEKLLLTLESELKELEETYADNYSQLKQDSKDFEEWDKCAKSNLLFQLVKSTKVSEIDYRLKRTGSKINSETASQVQEFSDQQCQQISDVLKQTNLWFQQNLHSDENRMLNTVEELTRVVSELQQKVSNLLPQF</sequence>
<evidence type="ECO:0000313" key="4">
    <source>
        <dbReference type="Proteomes" id="UP000263642"/>
    </source>
</evidence>
<accession>A0A3D3R8U7</accession>
<organism evidence="3 4">
    <name type="scientific">Gimesia maris</name>
    <dbReference type="NCBI Taxonomy" id="122"/>
    <lineage>
        <taxon>Bacteria</taxon>
        <taxon>Pseudomonadati</taxon>
        <taxon>Planctomycetota</taxon>
        <taxon>Planctomycetia</taxon>
        <taxon>Planctomycetales</taxon>
        <taxon>Planctomycetaceae</taxon>
        <taxon>Gimesia</taxon>
    </lineage>
</organism>
<keyword evidence="1" id="KW-0175">Coiled coil</keyword>
<dbReference type="Proteomes" id="UP000263642">
    <property type="component" value="Unassembled WGS sequence"/>
</dbReference>
<dbReference type="AlphaFoldDB" id="A0A3D3R8U7"/>
<reference evidence="3 4" key="1">
    <citation type="journal article" date="2018" name="Nat. Biotechnol.">
        <title>A standardized bacterial taxonomy based on genome phylogeny substantially revises the tree of life.</title>
        <authorList>
            <person name="Parks D.H."/>
            <person name="Chuvochina M."/>
            <person name="Waite D.W."/>
            <person name="Rinke C."/>
            <person name="Skarshewski A."/>
            <person name="Chaumeil P.A."/>
            <person name="Hugenholtz P."/>
        </authorList>
    </citation>
    <scope>NUCLEOTIDE SEQUENCE [LARGE SCALE GENOMIC DNA]</scope>
    <source>
        <strain evidence="3">UBA9375</strain>
    </source>
</reference>
<gene>
    <name evidence="3" type="ORF">DIT97_16315</name>
</gene>
<protein>
    <submittedName>
        <fullName evidence="3">Uncharacterized protein</fullName>
    </submittedName>
</protein>
<evidence type="ECO:0000313" key="3">
    <source>
        <dbReference type="EMBL" id="HCO24512.1"/>
    </source>
</evidence>
<proteinExistence type="predicted"/>
<feature type="region of interest" description="Disordered" evidence="2">
    <location>
        <begin position="222"/>
        <end position="255"/>
    </location>
</feature>
<name>A0A3D3R8U7_9PLAN</name>
<evidence type="ECO:0000256" key="1">
    <source>
        <dbReference type="SAM" id="Coils"/>
    </source>
</evidence>
<dbReference type="EMBL" id="DQAY01000099">
    <property type="protein sequence ID" value="HCO24512.1"/>
    <property type="molecule type" value="Genomic_DNA"/>
</dbReference>
<feature type="coiled-coil region" evidence="1">
    <location>
        <begin position="328"/>
        <end position="355"/>
    </location>
</feature>
<comment type="caution">
    <text evidence="3">The sequence shown here is derived from an EMBL/GenBank/DDBJ whole genome shotgun (WGS) entry which is preliminary data.</text>
</comment>
<evidence type="ECO:0000256" key="2">
    <source>
        <dbReference type="SAM" id="MobiDB-lite"/>
    </source>
</evidence>
<feature type="compositionally biased region" description="Basic and acidic residues" evidence="2">
    <location>
        <begin position="230"/>
        <end position="246"/>
    </location>
</feature>